<keyword evidence="2" id="KW-1185">Reference proteome</keyword>
<dbReference type="RefSeq" id="WP_014442121.1">
    <property type="nucleotide sequence ID" value="NC_017093.1"/>
</dbReference>
<organism evidence="1 2">
    <name type="scientific">Actinoplanes missouriensis (strain ATCC 14538 / DSM 43046 / CBS 188.64 / JCM 3121 / NBRC 102363 / NCIMB 12654 / NRRL B-3342 / UNCC 431)</name>
    <dbReference type="NCBI Taxonomy" id="512565"/>
    <lineage>
        <taxon>Bacteria</taxon>
        <taxon>Bacillati</taxon>
        <taxon>Actinomycetota</taxon>
        <taxon>Actinomycetes</taxon>
        <taxon>Micromonosporales</taxon>
        <taxon>Micromonosporaceae</taxon>
        <taxon>Actinoplanes</taxon>
    </lineage>
</organism>
<dbReference type="EMBL" id="AP012319">
    <property type="protein sequence ID" value="BAL87226.1"/>
    <property type="molecule type" value="Genomic_DNA"/>
</dbReference>
<gene>
    <name evidence="1" type="ordered locus">AMIS_20060</name>
</gene>
<dbReference type="OrthoDB" id="10017906at2"/>
<protein>
    <submittedName>
        <fullName evidence="1">Uncharacterized protein</fullName>
    </submittedName>
</protein>
<dbReference type="AlphaFoldDB" id="I0H2I9"/>
<dbReference type="Proteomes" id="UP000007882">
    <property type="component" value="Chromosome"/>
</dbReference>
<dbReference type="HOGENOM" id="CLU_2730898_0_0_11"/>
<dbReference type="STRING" id="512565.AMIS_20060"/>
<evidence type="ECO:0000313" key="1">
    <source>
        <dbReference type="EMBL" id="BAL87226.1"/>
    </source>
</evidence>
<dbReference type="KEGG" id="ams:AMIS_20060"/>
<sequence length="71" mass="7463">MTAADLSEFTETAEGLVENGPWVLIPHPSLRDLVGRYVADAVAELAAAVGDDQAEAAAREVRGPGRLPTTF</sequence>
<evidence type="ECO:0000313" key="2">
    <source>
        <dbReference type="Proteomes" id="UP000007882"/>
    </source>
</evidence>
<reference evidence="1 2" key="1">
    <citation type="submission" date="2012-02" db="EMBL/GenBank/DDBJ databases">
        <title>Complete genome sequence of Actinoplanes missouriensis 431 (= NBRC 102363).</title>
        <authorList>
            <person name="Ohnishi Y."/>
            <person name="Ishikawa J."/>
            <person name="Sekine M."/>
            <person name="Hosoyama A."/>
            <person name="Harada T."/>
            <person name="Narita H."/>
            <person name="Hata T."/>
            <person name="Konno Y."/>
            <person name="Tutikane K."/>
            <person name="Fujita N."/>
            <person name="Horinouchi S."/>
            <person name="Hayakawa M."/>
        </authorList>
    </citation>
    <scope>NUCLEOTIDE SEQUENCE [LARGE SCALE GENOMIC DNA]</scope>
    <source>
        <strain evidence="2">ATCC 14538 / DSM 43046 / CBS 188.64 / JCM 3121 / NBRC 102363 / NCIMB 12654 / NRRL B-3342 / UNCC 431</strain>
    </source>
</reference>
<proteinExistence type="predicted"/>
<accession>I0H2I9</accession>
<dbReference type="PATRIC" id="fig|512565.3.peg.2012"/>
<name>I0H2I9_ACTM4</name>